<feature type="compositionally biased region" description="Basic and acidic residues" evidence="1">
    <location>
        <begin position="11"/>
        <end position="22"/>
    </location>
</feature>
<gene>
    <name evidence="3" type="ORF">AYP45_01330</name>
</gene>
<dbReference type="Proteomes" id="UP000189681">
    <property type="component" value="Unassembled WGS sequence"/>
</dbReference>
<sequence length="184" mass="20378">MAIWKRKLKKKESGELSQKEGVPEETGGSSQPVTTGEEILAKEQTIEQPKEKEPVPEKPPEEKFREFTEDFVPGGVLIFDKKISGFFGKGFWGILSVLIFPPVLVFALSIVVIVCMLVFPLIAIVLVALIPAVFVTLSILIIALPVFFPLLILFLLITGKGRLLLGSEGKWFGIEMFGKSYTLK</sequence>
<feature type="compositionally biased region" description="Basic residues" evidence="1">
    <location>
        <begin position="1"/>
        <end position="10"/>
    </location>
</feature>
<feature type="compositionally biased region" description="Basic and acidic residues" evidence="1">
    <location>
        <begin position="39"/>
        <end position="62"/>
    </location>
</feature>
<comment type="caution">
    <text evidence="3">The sequence shown here is derived from an EMBL/GenBank/DDBJ whole genome shotgun (WGS) entry which is preliminary data.</text>
</comment>
<protein>
    <submittedName>
        <fullName evidence="3">Uncharacterized protein</fullName>
    </submittedName>
</protein>
<feature type="transmembrane region" description="Helical" evidence="2">
    <location>
        <begin position="125"/>
        <end position="157"/>
    </location>
</feature>
<evidence type="ECO:0000256" key="2">
    <source>
        <dbReference type="SAM" id="Phobius"/>
    </source>
</evidence>
<dbReference type="STRING" id="1004156.AYP45_01330"/>
<name>A0A1V4AXF6_9BACT</name>
<proteinExistence type="predicted"/>
<evidence type="ECO:0000313" key="3">
    <source>
        <dbReference type="EMBL" id="OOP57802.1"/>
    </source>
</evidence>
<accession>A0A1V4AXF6</accession>
<dbReference type="EMBL" id="AYTS01000013">
    <property type="protein sequence ID" value="OOP57802.1"/>
    <property type="molecule type" value="Genomic_DNA"/>
</dbReference>
<evidence type="ECO:0000256" key="1">
    <source>
        <dbReference type="SAM" id="MobiDB-lite"/>
    </source>
</evidence>
<keyword evidence="2" id="KW-0812">Transmembrane</keyword>
<evidence type="ECO:0000313" key="4">
    <source>
        <dbReference type="Proteomes" id="UP000189681"/>
    </source>
</evidence>
<keyword evidence="2" id="KW-1133">Transmembrane helix</keyword>
<feature type="transmembrane region" description="Helical" evidence="2">
    <location>
        <begin position="91"/>
        <end position="119"/>
    </location>
</feature>
<keyword evidence="2" id="KW-0472">Membrane</keyword>
<feature type="region of interest" description="Disordered" evidence="1">
    <location>
        <begin position="1"/>
        <end position="62"/>
    </location>
</feature>
<organism evidence="3 4">
    <name type="scientific">Candidatus Brocadia carolinensis</name>
    <dbReference type="NCBI Taxonomy" id="1004156"/>
    <lineage>
        <taxon>Bacteria</taxon>
        <taxon>Pseudomonadati</taxon>
        <taxon>Planctomycetota</taxon>
        <taxon>Candidatus Brocadiia</taxon>
        <taxon>Candidatus Brocadiales</taxon>
        <taxon>Candidatus Brocadiaceae</taxon>
        <taxon>Candidatus Brocadia</taxon>
    </lineage>
</organism>
<reference evidence="3 4" key="1">
    <citation type="journal article" date="2017" name="Water Res.">
        <title>Discovery and metagenomic analysis of an anammox bacterial enrichment related to Candidatus "Brocadia caroliniensis" in a full-scale glycerol-fed nitritation-denitritation separate centrate treatment process.</title>
        <authorList>
            <person name="Park H."/>
            <person name="Brotto A.C."/>
            <person name="van Loosdrecht M.C."/>
            <person name="Chandran K."/>
        </authorList>
    </citation>
    <scope>NUCLEOTIDE SEQUENCE [LARGE SCALE GENOMIC DNA]</scope>
    <source>
        <strain evidence="3">26THWARD</strain>
    </source>
</reference>
<dbReference type="AlphaFoldDB" id="A0A1V4AXF6"/>